<reference evidence="1" key="1">
    <citation type="submission" date="2024-03" db="EMBL/GenBank/DDBJ databases">
        <title>Human intestinal bacterial collection.</title>
        <authorList>
            <person name="Pauvert C."/>
            <person name="Hitch T.C.A."/>
            <person name="Clavel T."/>
        </authorList>
    </citation>
    <scope>NUCLEOTIDE SEQUENCE [LARGE SCALE GENOMIC DNA]</scope>
    <source>
        <strain evidence="1">CLA-AA-H89B</strain>
    </source>
</reference>
<gene>
    <name evidence="1" type="ORF">WMO37_07480</name>
</gene>
<evidence type="ECO:0000313" key="2">
    <source>
        <dbReference type="Proteomes" id="UP001546774"/>
    </source>
</evidence>
<comment type="caution">
    <text evidence="1">The sequence shown here is derived from an EMBL/GenBank/DDBJ whole genome shotgun (WGS) entry which is preliminary data.</text>
</comment>
<proteinExistence type="predicted"/>
<sequence length="65" mass="7213">MDKPESEDSVVNAVYSDSTGVITGKCPHCGDYVQRVWNLKCCGNCGRPISWNGIPVENYHDLPQE</sequence>
<name>A0ABV1H578_9FIRM</name>
<dbReference type="Proteomes" id="UP001546774">
    <property type="component" value="Unassembled WGS sequence"/>
</dbReference>
<dbReference type="EMBL" id="JBBMFS010000005">
    <property type="protein sequence ID" value="MEQ2554859.1"/>
    <property type="molecule type" value="Genomic_DNA"/>
</dbReference>
<keyword evidence="2" id="KW-1185">Reference proteome</keyword>
<evidence type="ECO:0000313" key="1">
    <source>
        <dbReference type="EMBL" id="MEQ2554859.1"/>
    </source>
</evidence>
<protein>
    <submittedName>
        <fullName evidence="1">Uncharacterized protein</fullName>
    </submittedName>
</protein>
<organism evidence="1 2">
    <name type="scientific">Lachnospira intestinalis</name>
    <dbReference type="NCBI Taxonomy" id="3133158"/>
    <lineage>
        <taxon>Bacteria</taxon>
        <taxon>Bacillati</taxon>
        <taxon>Bacillota</taxon>
        <taxon>Clostridia</taxon>
        <taxon>Lachnospirales</taxon>
        <taxon>Lachnospiraceae</taxon>
        <taxon>Lachnospira</taxon>
    </lineage>
</organism>
<accession>A0ABV1H578</accession>